<dbReference type="InterPro" id="IPR036259">
    <property type="entry name" value="MFS_trans_sf"/>
</dbReference>
<dbReference type="SUPFAM" id="SSF103473">
    <property type="entry name" value="MFS general substrate transporter"/>
    <property type="match status" value="1"/>
</dbReference>
<keyword evidence="1" id="KW-0812">Transmembrane</keyword>
<dbReference type="Gene3D" id="1.20.1250.20">
    <property type="entry name" value="MFS general substrate transporter like domains"/>
    <property type="match status" value="1"/>
</dbReference>
<protein>
    <submittedName>
        <fullName evidence="2">Uncharacterized protein</fullName>
    </submittedName>
</protein>
<proteinExistence type="predicted"/>
<dbReference type="Pfam" id="PF07690">
    <property type="entry name" value="MFS_1"/>
    <property type="match status" value="1"/>
</dbReference>
<dbReference type="GO" id="GO:0022857">
    <property type="term" value="F:transmembrane transporter activity"/>
    <property type="evidence" value="ECO:0007669"/>
    <property type="project" value="InterPro"/>
</dbReference>
<evidence type="ECO:0000256" key="1">
    <source>
        <dbReference type="SAM" id="Phobius"/>
    </source>
</evidence>
<comment type="caution">
    <text evidence="2">The sequence shown here is derived from an EMBL/GenBank/DDBJ whole genome shotgun (WGS) entry which is preliminary data.</text>
</comment>
<dbReference type="InterPro" id="IPR011701">
    <property type="entry name" value="MFS"/>
</dbReference>
<evidence type="ECO:0000313" key="2">
    <source>
        <dbReference type="EMBL" id="KOO50201.1"/>
    </source>
</evidence>
<sequence>MSFEILYIINAVQALLILFLCSEEVGMTLTSAGMYSSLIFALSLVAKIAFGPALDRSSTRRPAALFGCSLLALGCGLTLRVQRAPGGGPFEVLTASSHPQLVAFSVCFGLGYGSSFTLVQSRAAALYGQLEGFSKLQSTLAVAQYAGSFLGVLVTAQLRQSTGSFVQPFGILTLLGMLSCVHCWFVCSPGGPRGL</sequence>
<feature type="transmembrane region" description="Helical" evidence="1">
    <location>
        <begin position="101"/>
        <end position="119"/>
    </location>
</feature>
<name>A0A0M0LGV7_9EUKA</name>
<gene>
    <name evidence="2" type="ORF">Ctob_015839</name>
</gene>
<feature type="transmembrane region" description="Helical" evidence="1">
    <location>
        <begin position="165"/>
        <end position="187"/>
    </location>
</feature>
<feature type="transmembrane region" description="Helical" evidence="1">
    <location>
        <begin position="140"/>
        <end position="159"/>
    </location>
</feature>
<feature type="transmembrane region" description="Helical" evidence="1">
    <location>
        <begin position="62"/>
        <end position="81"/>
    </location>
</feature>
<keyword evidence="1" id="KW-0472">Membrane</keyword>
<keyword evidence="3" id="KW-1185">Reference proteome</keyword>
<accession>A0A0M0LGV7</accession>
<dbReference type="EMBL" id="JWZX01000535">
    <property type="protein sequence ID" value="KOO50201.1"/>
    <property type="molecule type" value="Genomic_DNA"/>
</dbReference>
<keyword evidence="1" id="KW-1133">Transmembrane helix</keyword>
<reference evidence="3" key="1">
    <citation type="journal article" date="2015" name="PLoS Genet.">
        <title>Genome Sequence and Transcriptome Analyses of Chrysochromulina tobin: Metabolic Tools for Enhanced Algal Fitness in the Prominent Order Prymnesiales (Haptophyceae).</title>
        <authorList>
            <person name="Hovde B.T."/>
            <person name="Deodato C.R."/>
            <person name="Hunsperger H.M."/>
            <person name="Ryken S.A."/>
            <person name="Yost W."/>
            <person name="Jha R.K."/>
            <person name="Patterson J."/>
            <person name="Monnat R.J. Jr."/>
            <person name="Barlow S.B."/>
            <person name="Starkenburg S.R."/>
            <person name="Cattolico R.A."/>
        </authorList>
    </citation>
    <scope>NUCLEOTIDE SEQUENCE</scope>
    <source>
        <strain evidence="3">CCMP291</strain>
    </source>
</reference>
<feature type="transmembrane region" description="Helical" evidence="1">
    <location>
        <begin position="32"/>
        <end position="50"/>
    </location>
</feature>
<dbReference type="Proteomes" id="UP000037460">
    <property type="component" value="Unassembled WGS sequence"/>
</dbReference>
<feature type="transmembrane region" description="Helical" evidence="1">
    <location>
        <begin position="7"/>
        <end position="26"/>
    </location>
</feature>
<dbReference type="AlphaFoldDB" id="A0A0M0LGV7"/>
<evidence type="ECO:0000313" key="3">
    <source>
        <dbReference type="Proteomes" id="UP000037460"/>
    </source>
</evidence>
<organism evidence="2 3">
    <name type="scientific">Chrysochromulina tobinii</name>
    <dbReference type="NCBI Taxonomy" id="1460289"/>
    <lineage>
        <taxon>Eukaryota</taxon>
        <taxon>Haptista</taxon>
        <taxon>Haptophyta</taxon>
        <taxon>Prymnesiophyceae</taxon>
        <taxon>Prymnesiales</taxon>
        <taxon>Chrysochromulinaceae</taxon>
        <taxon>Chrysochromulina</taxon>
    </lineage>
</organism>